<comment type="pathway">
    <text evidence="1 10">Phospholipid metabolism; phosphatidylglycerol biosynthesis; phosphatidylglycerol from CDP-diacylglycerol: step 1/2.</text>
</comment>
<dbReference type="GO" id="GO:0032049">
    <property type="term" value="P:cardiolipin biosynthetic process"/>
    <property type="evidence" value="ECO:0007669"/>
    <property type="project" value="InterPro"/>
</dbReference>
<dbReference type="GO" id="GO:0005524">
    <property type="term" value="F:ATP binding"/>
    <property type="evidence" value="ECO:0007669"/>
    <property type="project" value="UniProtKB-KW"/>
</dbReference>
<comment type="catalytic activity">
    <reaction evidence="9 10">
        <text>a CDP-1,2-diacyl-sn-glycerol + sn-glycerol 3-phosphate = a 1,2-diacyl-sn-glycero-3-phospho-(1'-sn-glycero-3'-phosphate) + CMP + H(+)</text>
        <dbReference type="Rhea" id="RHEA:12593"/>
        <dbReference type="ChEBI" id="CHEBI:15378"/>
        <dbReference type="ChEBI" id="CHEBI:57597"/>
        <dbReference type="ChEBI" id="CHEBI:58332"/>
        <dbReference type="ChEBI" id="CHEBI:60110"/>
        <dbReference type="ChEBI" id="CHEBI:60377"/>
        <dbReference type="EC" id="2.7.8.5"/>
    </reaction>
</comment>
<keyword evidence="10" id="KW-0067">ATP-binding</keyword>
<dbReference type="PANTHER" id="PTHR12586">
    <property type="entry name" value="CDP-DIACYLGLYCEROL--SERINE O-PHOSPHATIDYLTRANSFERASE"/>
    <property type="match status" value="1"/>
</dbReference>
<evidence type="ECO:0000256" key="4">
    <source>
        <dbReference type="ARBA" id="ARBA00022679"/>
    </source>
</evidence>
<dbReference type="UniPathway" id="UPA00084">
    <property type="reaction ID" value="UER00503"/>
</dbReference>
<reference evidence="13 14" key="1">
    <citation type="submission" date="2019-01" db="EMBL/GenBank/DDBJ databases">
        <authorList>
            <person name="Ferrante I. M."/>
        </authorList>
    </citation>
    <scope>NUCLEOTIDE SEQUENCE [LARGE SCALE GENOMIC DNA]</scope>
    <source>
        <strain evidence="13 14">B856</strain>
    </source>
</reference>
<keyword evidence="10" id="KW-0496">Mitochondrion</keyword>
<comment type="similarity">
    <text evidence="2 10">Belongs to the CDP-alcohol phosphatidyltransferase class-II family.</text>
</comment>
<evidence type="ECO:0000256" key="10">
    <source>
        <dbReference type="RuleBase" id="RU365024"/>
    </source>
</evidence>
<dbReference type="AlphaFoldDB" id="A0A448Z9Y7"/>
<evidence type="ECO:0000256" key="11">
    <source>
        <dbReference type="SAM" id="MobiDB-lite"/>
    </source>
</evidence>
<gene>
    <name evidence="13" type="ORF">PSNMU_V1.4_AUG-EV-PASAV3_0057400</name>
</gene>
<evidence type="ECO:0000313" key="14">
    <source>
        <dbReference type="Proteomes" id="UP000291116"/>
    </source>
</evidence>
<dbReference type="EMBL" id="CAACVS010000192">
    <property type="protein sequence ID" value="VEU38887.1"/>
    <property type="molecule type" value="Genomic_DNA"/>
</dbReference>
<dbReference type="SMART" id="SM00155">
    <property type="entry name" value="PLDc"/>
    <property type="match status" value="2"/>
</dbReference>
<dbReference type="Gene3D" id="3.30.870.10">
    <property type="entry name" value="Endonuclease Chain A"/>
    <property type="match status" value="2"/>
</dbReference>
<comment type="subcellular location">
    <subcellularLocation>
        <location evidence="10">Mitochondrion</location>
    </subcellularLocation>
</comment>
<dbReference type="InterPro" id="IPR001736">
    <property type="entry name" value="PLipase_D/transphosphatidylase"/>
</dbReference>
<dbReference type="SUPFAM" id="SSF56024">
    <property type="entry name" value="Phospholipase D/nuclease"/>
    <property type="match status" value="1"/>
</dbReference>
<dbReference type="GO" id="GO:0005739">
    <property type="term" value="C:mitochondrion"/>
    <property type="evidence" value="ECO:0007669"/>
    <property type="project" value="UniProtKB-SubCell"/>
</dbReference>
<evidence type="ECO:0000256" key="7">
    <source>
        <dbReference type="ARBA" id="ARBA00023209"/>
    </source>
</evidence>
<comment type="function">
    <text evidence="10">Functions in the biosynthesis of the anionic phospholipids phosphatidylglycerol and cardiolipin.</text>
</comment>
<dbReference type="Proteomes" id="UP000291116">
    <property type="component" value="Unassembled WGS sequence"/>
</dbReference>
<evidence type="ECO:0000256" key="3">
    <source>
        <dbReference type="ARBA" id="ARBA00022516"/>
    </source>
</evidence>
<protein>
    <recommendedName>
        <fullName evidence="10">CDP-diacylglycerol--glycerol-3-phosphate 3-phosphatidyltransferase</fullName>
        <ecNumber evidence="10">2.7.8.5</ecNumber>
    </recommendedName>
</protein>
<accession>A0A448Z9Y7</accession>
<dbReference type="OrthoDB" id="10250191at2759"/>
<evidence type="ECO:0000259" key="12">
    <source>
        <dbReference type="PROSITE" id="PS50035"/>
    </source>
</evidence>
<keyword evidence="4 10" id="KW-0808">Transferase</keyword>
<evidence type="ECO:0000256" key="1">
    <source>
        <dbReference type="ARBA" id="ARBA00005042"/>
    </source>
</evidence>
<organism evidence="13 14">
    <name type="scientific">Pseudo-nitzschia multistriata</name>
    <dbReference type="NCBI Taxonomy" id="183589"/>
    <lineage>
        <taxon>Eukaryota</taxon>
        <taxon>Sar</taxon>
        <taxon>Stramenopiles</taxon>
        <taxon>Ochrophyta</taxon>
        <taxon>Bacillariophyta</taxon>
        <taxon>Bacillariophyceae</taxon>
        <taxon>Bacillariophycidae</taxon>
        <taxon>Bacillariales</taxon>
        <taxon>Bacillariaceae</taxon>
        <taxon>Pseudo-nitzschia</taxon>
    </lineage>
</organism>
<feature type="compositionally biased region" description="Low complexity" evidence="11">
    <location>
        <begin position="17"/>
        <end position="26"/>
    </location>
</feature>
<feature type="domain" description="PLD phosphodiesterase" evidence="12">
    <location>
        <begin position="243"/>
        <end position="269"/>
    </location>
</feature>
<evidence type="ECO:0000256" key="5">
    <source>
        <dbReference type="ARBA" id="ARBA00022737"/>
    </source>
</evidence>
<feature type="region of interest" description="Disordered" evidence="11">
    <location>
        <begin position="623"/>
        <end position="647"/>
    </location>
</feature>
<keyword evidence="7 10" id="KW-0594">Phospholipid biosynthesis</keyword>
<evidence type="ECO:0000256" key="8">
    <source>
        <dbReference type="ARBA" id="ARBA00023264"/>
    </source>
</evidence>
<evidence type="ECO:0000256" key="6">
    <source>
        <dbReference type="ARBA" id="ARBA00023098"/>
    </source>
</evidence>
<dbReference type="GO" id="GO:0008444">
    <property type="term" value="F:CDP-diacylglycerol-glycerol-3-phosphate 3-phosphatidyltransferase activity"/>
    <property type="evidence" value="ECO:0007669"/>
    <property type="project" value="UniProtKB-EC"/>
</dbReference>
<keyword evidence="6 10" id="KW-0443">Lipid metabolism</keyword>
<feature type="region of interest" description="Disordered" evidence="11">
    <location>
        <begin position="1"/>
        <end position="30"/>
    </location>
</feature>
<name>A0A448Z9Y7_9STRA</name>
<feature type="compositionally biased region" description="Basic and acidic residues" evidence="11">
    <location>
        <begin position="626"/>
        <end position="640"/>
    </location>
</feature>
<dbReference type="InterPro" id="IPR016270">
    <property type="entry name" value="PGS1"/>
</dbReference>
<keyword evidence="8 10" id="KW-1208">Phospholipid metabolism</keyword>
<dbReference type="PROSITE" id="PS50035">
    <property type="entry name" value="PLD"/>
    <property type="match status" value="1"/>
</dbReference>
<keyword evidence="14" id="KW-1185">Reference proteome</keyword>
<keyword evidence="3 10" id="KW-0444">Lipid biosynthesis</keyword>
<sequence>MSSTQRIVAKISKSRRFSSSPSPSSSQTAREQLWVRRCRLLDASRGLMDCNSQSSTKKRPLPIFPLEARHFGGYDHQQHTAPDTQSSLAPNTPKEFHKRLCTMIRNAKKRVRIASLYVGPATSNKDDCEETEFLGALSEIVNRNHANGGVSGVNSGDENSRVSVKILLDENRALRPVPIVHPVDNDQANSKTTTSSAEAVARAIEGDSLSGKASSSSSLHLFRVLPPTTIFGRNWLPNPVDEIAGVFHIKIYIVDDQLLLSGANLSREYFCDRMDRYLHLVDGANGLVDFYAELVEILCRHSNKYQLSAAVSDDAIQQNRRRNNDEFLREITHHFQDSNPNSASVASTRDLFAREEKKQKIVAVAVPTFQAPAGYFRQKDAKKKSIAREFSVNWSTFWSLFRIDQQPADKVNFVTDIEATLNLLREAGRLNRTNDGCRYSVQLSSAYLNPTTSLLSVVKEGFRNVELLTAGKISHGFKPKKKDCKEGSQGTDWTIPSVFDKLVDECMRFLRTTIPATGADTKPICCTNARLFFWERPNWTFHAKGIWMTEKDREIESSESEVAAVVVGSSNFGYRSFCRDMESNLLLVFPPPTIDDGASPNNDKTLRIARSFGDEWKSLLSSSKPEVMDTDKNGAVRSEESAEQPPPLPWPILKSIPYIKSFF</sequence>
<evidence type="ECO:0000256" key="9">
    <source>
        <dbReference type="ARBA" id="ARBA00048586"/>
    </source>
</evidence>
<dbReference type="PANTHER" id="PTHR12586:SF1">
    <property type="entry name" value="CDP-DIACYLGLYCEROL--GLYCEROL-3-PHOSPHATE 3-PHOSPHATIDYLTRANSFERASE, MITOCHONDRIAL"/>
    <property type="match status" value="1"/>
</dbReference>
<proteinExistence type="inferred from homology"/>
<keyword evidence="5" id="KW-0677">Repeat</keyword>
<dbReference type="EC" id="2.7.8.5" evidence="10"/>
<evidence type="ECO:0000256" key="2">
    <source>
        <dbReference type="ARBA" id="ARBA00010682"/>
    </source>
</evidence>
<evidence type="ECO:0000313" key="13">
    <source>
        <dbReference type="EMBL" id="VEU38887.1"/>
    </source>
</evidence>
<keyword evidence="10" id="KW-0547">Nucleotide-binding</keyword>